<feature type="domain" description="HTTM-like" evidence="7">
    <location>
        <begin position="46"/>
        <end position="333"/>
    </location>
</feature>
<keyword evidence="4 6" id="KW-0472">Membrane</keyword>
<evidence type="ECO:0000259" key="7">
    <source>
        <dbReference type="SMART" id="SM00752"/>
    </source>
</evidence>
<evidence type="ECO:0000313" key="8">
    <source>
        <dbReference type="EMBL" id="RLQ84126.1"/>
    </source>
</evidence>
<feature type="region of interest" description="Disordered" evidence="5">
    <location>
        <begin position="357"/>
        <end position="383"/>
    </location>
</feature>
<sequence>MTTTPSRTKKRTISATDASRKPQATASVSAFSVSNRFDALVRWITDAKRATYSLSALRIVYGTIILAFLSTNLRDRHYLWGVASAWVEPEAKRRGWAEILRVLFSKDNAFLFDVAYGALFVLALVFLVGWQTRFVTPLLTLFWVGLSTNSAVLTNGGDTIMRISLLFLVFANLSQHWSVDAWLRRKRGPTRKPVLKGWFTFPSWVGNAAHNAAVMLCAYQILLVYVNSGIYKLMGEEWRDGTAFYYSVVLDVFRPFPALSDLTWQWEFGVYVATFLSIWVQLLFPLFLLWRPTRIVALVFILGMHLGIGLFLGLWPFSLAMIALDLLFVRDSSWCQAIIWLRGVSATLREIVQQRRAPALAQDEPAPAEPTQPEVRETAGARS</sequence>
<feature type="transmembrane region" description="Helical" evidence="6">
    <location>
        <begin position="135"/>
        <end position="154"/>
    </location>
</feature>
<keyword evidence="2 6" id="KW-0812">Transmembrane</keyword>
<feature type="transmembrane region" description="Helical" evidence="6">
    <location>
        <begin position="204"/>
        <end position="226"/>
    </location>
</feature>
<evidence type="ECO:0000256" key="1">
    <source>
        <dbReference type="ARBA" id="ARBA00004127"/>
    </source>
</evidence>
<dbReference type="GO" id="GO:0012505">
    <property type="term" value="C:endomembrane system"/>
    <property type="evidence" value="ECO:0007669"/>
    <property type="project" value="UniProtKB-SubCell"/>
</dbReference>
<feature type="transmembrane region" description="Helical" evidence="6">
    <location>
        <begin position="297"/>
        <end position="324"/>
    </location>
</feature>
<evidence type="ECO:0000256" key="2">
    <source>
        <dbReference type="ARBA" id="ARBA00022692"/>
    </source>
</evidence>
<evidence type="ECO:0000256" key="3">
    <source>
        <dbReference type="ARBA" id="ARBA00022989"/>
    </source>
</evidence>
<keyword evidence="9" id="KW-1185">Reference proteome</keyword>
<dbReference type="AlphaFoldDB" id="A0A3L7J0U5"/>
<dbReference type="SMART" id="SM00752">
    <property type="entry name" value="HTTM"/>
    <property type="match status" value="1"/>
</dbReference>
<dbReference type="OrthoDB" id="128729at2"/>
<dbReference type="Pfam" id="PF05090">
    <property type="entry name" value="HTTM"/>
    <property type="match status" value="1"/>
</dbReference>
<dbReference type="PANTHER" id="PTHR39535">
    <property type="entry name" value="SPORULATION-DELAYING PROTEIN SDPB"/>
    <property type="match status" value="1"/>
</dbReference>
<dbReference type="EMBL" id="RCWJ01000002">
    <property type="protein sequence ID" value="RLQ84126.1"/>
    <property type="molecule type" value="Genomic_DNA"/>
</dbReference>
<feature type="transmembrane region" description="Helical" evidence="6">
    <location>
        <begin position="268"/>
        <end position="290"/>
    </location>
</feature>
<gene>
    <name evidence="8" type="ORF">D9V28_07790</name>
</gene>
<dbReference type="RefSeq" id="WP_121659172.1">
    <property type="nucleotide sequence ID" value="NZ_BMEK01000002.1"/>
</dbReference>
<feature type="compositionally biased region" description="Basic and acidic residues" evidence="5">
    <location>
        <begin position="374"/>
        <end position="383"/>
    </location>
</feature>
<accession>A0A3L7J0U5</accession>
<organism evidence="8 9">
    <name type="scientific">Mycetocola zhadangensis</name>
    <dbReference type="NCBI Taxonomy" id="1164595"/>
    <lineage>
        <taxon>Bacteria</taxon>
        <taxon>Bacillati</taxon>
        <taxon>Actinomycetota</taxon>
        <taxon>Actinomycetes</taxon>
        <taxon>Micrococcales</taxon>
        <taxon>Microbacteriaceae</taxon>
        <taxon>Mycetocola</taxon>
    </lineage>
</organism>
<evidence type="ECO:0000256" key="4">
    <source>
        <dbReference type="ARBA" id="ARBA00023136"/>
    </source>
</evidence>
<feature type="transmembrane region" description="Helical" evidence="6">
    <location>
        <begin position="109"/>
        <end position="128"/>
    </location>
</feature>
<keyword evidence="3 6" id="KW-1133">Transmembrane helix</keyword>
<evidence type="ECO:0000256" key="6">
    <source>
        <dbReference type="SAM" id="Phobius"/>
    </source>
</evidence>
<comment type="subcellular location">
    <subcellularLocation>
        <location evidence="1">Endomembrane system</location>
        <topology evidence="1">Multi-pass membrane protein</topology>
    </subcellularLocation>
</comment>
<name>A0A3L7J0U5_9MICO</name>
<dbReference type="Proteomes" id="UP000282460">
    <property type="component" value="Unassembled WGS sequence"/>
</dbReference>
<evidence type="ECO:0000313" key="9">
    <source>
        <dbReference type="Proteomes" id="UP000282460"/>
    </source>
</evidence>
<dbReference type="InterPro" id="IPR053934">
    <property type="entry name" value="HTTM_dom"/>
</dbReference>
<comment type="caution">
    <text evidence="8">The sequence shown here is derived from an EMBL/GenBank/DDBJ whole genome shotgun (WGS) entry which is preliminary data.</text>
</comment>
<protein>
    <recommendedName>
        <fullName evidence="7">HTTM-like domain-containing protein</fullName>
    </recommendedName>
</protein>
<feature type="transmembrane region" description="Helical" evidence="6">
    <location>
        <begin position="50"/>
        <end position="69"/>
    </location>
</feature>
<reference evidence="8 9" key="1">
    <citation type="submission" date="2018-10" db="EMBL/GenBank/DDBJ databases">
        <authorList>
            <person name="Li J."/>
        </authorList>
    </citation>
    <scope>NUCLEOTIDE SEQUENCE [LARGE SCALE GENOMIC DNA]</scope>
    <source>
        <strain evidence="8 9">ZD1-4</strain>
    </source>
</reference>
<evidence type="ECO:0000256" key="5">
    <source>
        <dbReference type="SAM" id="MobiDB-lite"/>
    </source>
</evidence>
<feature type="transmembrane region" description="Helical" evidence="6">
    <location>
        <begin position="160"/>
        <end position="183"/>
    </location>
</feature>
<dbReference type="PANTHER" id="PTHR39535:SF2">
    <property type="entry name" value="HTTM DOMAIN-CONTAINING PROTEIN"/>
    <property type="match status" value="1"/>
</dbReference>
<proteinExistence type="predicted"/>
<dbReference type="InterPro" id="IPR052964">
    <property type="entry name" value="Sporulation_signal_mat"/>
</dbReference>
<dbReference type="InterPro" id="IPR011020">
    <property type="entry name" value="HTTM-like"/>
</dbReference>